<dbReference type="Proteomes" id="UP000027238">
    <property type="component" value="Unassembled WGS sequence"/>
</dbReference>
<comment type="caution">
    <text evidence="2">The sequence shown here is derived from an EMBL/GenBank/DDBJ whole genome shotgun (WGS) entry which is preliminary data.</text>
</comment>
<dbReference type="HOGENOM" id="CLU_012236_1_0_1"/>
<dbReference type="OrthoDB" id="43744at2759"/>
<gene>
    <name evidence="2" type="ORF">CSUB01_10915</name>
</gene>
<dbReference type="SUPFAM" id="SSF82171">
    <property type="entry name" value="DPP6 N-terminal domain-like"/>
    <property type="match status" value="1"/>
</dbReference>
<dbReference type="AlphaFoldDB" id="A0A066XS80"/>
<dbReference type="InterPro" id="IPR001375">
    <property type="entry name" value="Peptidase_S9_cat"/>
</dbReference>
<dbReference type="GO" id="GO:0006508">
    <property type="term" value="P:proteolysis"/>
    <property type="evidence" value="ECO:0007669"/>
    <property type="project" value="InterPro"/>
</dbReference>
<dbReference type="PANTHER" id="PTHR43056:SF5">
    <property type="entry name" value="PEPTIDASE S9 PROLYL OLIGOPEPTIDASE CATALYTIC DOMAIN-CONTAINING PROTEIN"/>
    <property type="match status" value="1"/>
</dbReference>
<dbReference type="InterPro" id="IPR029058">
    <property type="entry name" value="AB_hydrolase_fold"/>
</dbReference>
<dbReference type="eggNOG" id="KOG2100">
    <property type="taxonomic scope" value="Eukaryota"/>
</dbReference>
<reference evidence="3" key="1">
    <citation type="journal article" date="2014" name="Genome Announc.">
        <title>Draft genome sequence of Colletotrichum sublineola, a destructive pathogen of cultivated sorghum.</title>
        <authorList>
            <person name="Baroncelli R."/>
            <person name="Sanz-Martin J.M."/>
            <person name="Rech G.E."/>
            <person name="Sukno S.A."/>
            <person name="Thon M.R."/>
        </authorList>
    </citation>
    <scope>NUCLEOTIDE SEQUENCE [LARGE SCALE GENOMIC DNA]</scope>
    <source>
        <strain evidence="3">TX430BB</strain>
    </source>
</reference>
<dbReference type="SUPFAM" id="SSF53474">
    <property type="entry name" value="alpha/beta-Hydrolases"/>
    <property type="match status" value="1"/>
</dbReference>
<evidence type="ECO:0000259" key="1">
    <source>
        <dbReference type="Pfam" id="PF00326"/>
    </source>
</evidence>
<feature type="domain" description="Peptidase S9 prolyl oligopeptidase catalytic" evidence="1">
    <location>
        <begin position="434"/>
        <end position="641"/>
    </location>
</feature>
<name>A0A066XS80_COLSU</name>
<dbReference type="EMBL" id="JMSE01000143">
    <property type="protein sequence ID" value="KDN71682.1"/>
    <property type="molecule type" value="Genomic_DNA"/>
</dbReference>
<dbReference type="OMA" id="HKLESRY"/>
<sequence length="642" mass="70083">MAIKRVARYGDWESPITADTVTSKSRTVASPRVHHGTGRAFFIESKDDGRKGIMEITPDGPRDLLPAPYSASNTVYEYGGSAYDVVADGRIIFSHRDNTVKILEPDTSKVIDLTGSSGLRYSNFSANPKSPWVLAIEEDHAVPTPKGIRNYIVAINADSGQVKRVVEGADFYYTPQFSVDGKRLTWMEWDQPNLPFAAAKIFAADWTSSAGVENAVLVAGENREGAAEPRWGLDGSLYMGIETDGFRKLFRLAPGAEKPSQCTLEGLENAEIGEIRWFQGSHTYAPLSARYVAAAAIVFGQAKLILIDVEKNDWKPIGPPEICGVAFDALARMSDESLLVVADQIASPPALYKIDISSGETTIVRETTDEKLDGSLFSRPELVKFQSKGSPPRTIYSTLWMPRNPTFLAPENTLPPLVISSHGGPTGYTGSGLNLRTQYFTARGYAYLALNYTGSTGHGRDYREALFGRWGVVDADDAAEVAAHLVGAGRVGRVGIVGASAGGYNVLQALVRHPRALDAGFCVCGVSDVKKLDESTHKLESEYMGALVLDPGMTEAEREERYRERSPLFHAGRIGAPLFLLHGVADTVVPVEQARLVYKAVKDKGGDVRIREVEGEGHMFGQPGSARLWLEEEEAWWRSHLI</sequence>
<dbReference type="Gene3D" id="3.40.50.1820">
    <property type="entry name" value="alpha/beta hydrolase"/>
    <property type="match status" value="1"/>
</dbReference>
<accession>A0A066XS80</accession>
<dbReference type="GO" id="GO:0008236">
    <property type="term" value="F:serine-type peptidase activity"/>
    <property type="evidence" value="ECO:0007669"/>
    <property type="project" value="InterPro"/>
</dbReference>
<dbReference type="InterPro" id="IPR050585">
    <property type="entry name" value="Xaa-Pro_dipeptidyl-ppase/CocE"/>
</dbReference>
<dbReference type="STRING" id="1173701.A0A066XS80"/>
<dbReference type="Pfam" id="PF00326">
    <property type="entry name" value="Peptidase_S9"/>
    <property type="match status" value="1"/>
</dbReference>
<evidence type="ECO:0000313" key="2">
    <source>
        <dbReference type="EMBL" id="KDN71682.1"/>
    </source>
</evidence>
<proteinExistence type="predicted"/>
<protein>
    <submittedName>
        <fullName evidence="2">Putative prolyl oligopeptidase</fullName>
    </submittedName>
</protein>
<evidence type="ECO:0000313" key="3">
    <source>
        <dbReference type="Proteomes" id="UP000027238"/>
    </source>
</evidence>
<keyword evidence="3" id="KW-1185">Reference proteome</keyword>
<organism evidence="2 3">
    <name type="scientific">Colletotrichum sublineola</name>
    <name type="common">Sorghum anthracnose fungus</name>
    <dbReference type="NCBI Taxonomy" id="1173701"/>
    <lineage>
        <taxon>Eukaryota</taxon>
        <taxon>Fungi</taxon>
        <taxon>Dikarya</taxon>
        <taxon>Ascomycota</taxon>
        <taxon>Pezizomycotina</taxon>
        <taxon>Sordariomycetes</taxon>
        <taxon>Hypocreomycetidae</taxon>
        <taxon>Glomerellales</taxon>
        <taxon>Glomerellaceae</taxon>
        <taxon>Colletotrichum</taxon>
        <taxon>Colletotrichum graminicola species complex</taxon>
    </lineage>
</organism>
<dbReference type="PANTHER" id="PTHR43056">
    <property type="entry name" value="PEPTIDASE S9 PROLYL OLIGOPEPTIDASE"/>
    <property type="match status" value="1"/>
</dbReference>